<dbReference type="AlphaFoldDB" id="A0A0W0ZQM0"/>
<comment type="caution">
    <text evidence="2">The sequence shown here is derived from an EMBL/GenBank/DDBJ whole genome shotgun (WGS) entry which is preliminary data.</text>
</comment>
<dbReference type="EMBL" id="LNYY01000004">
    <property type="protein sequence ID" value="KTD71483.1"/>
    <property type="molecule type" value="Genomic_DNA"/>
</dbReference>
<feature type="transmembrane region" description="Helical" evidence="1">
    <location>
        <begin position="49"/>
        <end position="73"/>
    </location>
</feature>
<evidence type="ECO:0000313" key="3">
    <source>
        <dbReference type="Proteomes" id="UP000054926"/>
    </source>
</evidence>
<proteinExistence type="predicted"/>
<sequence>MLYTINFLRLYAIIVLVIYDWHYFFSLCYKKGAGFTMQFVPFYINQECLYWAFFSIFATYLLLFFMTALARYVFSLILGKNKVGLMANILIVILITLLLHFLKLFLLVT</sequence>
<keyword evidence="1" id="KW-1133">Transmembrane helix</keyword>
<keyword evidence="3" id="KW-1185">Reference proteome</keyword>
<dbReference type="Proteomes" id="UP000054926">
    <property type="component" value="Unassembled WGS sequence"/>
</dbReference>
<name>A0A0W0ZQM0_9GAMM</name>
<evidence type="ECO:0000313" key="2">
    <source>
        <dbReference type="EMBL" id="KTD71483.1"/>
    </source>
</evidence>
<accession>A0A0W0ZQM0</accession>
<reference evidence="2 3" key="1">
    <citation type="submission" date="2015-11" db="EMBL/GenBank/DDBJ databases">
        <title>Genomic analysis of 38 Legionella species identifies large and diverse effector repertoires.</title>
        <authorList>
            <person name="Burstein D."/>
            <person name="Amaro F."/>
            <person name="Zusman T."/>
            <person name="Lifshitz Z."/>
            <person name="Cohen O."/>
            <person name="Gilbert J.A."/>
            <person name="Pupko T."/>
            <person name="Shuman H.A."/>
            <person name="Segal G."/>
        </authorList>
    </citation>
    <scope>NUCLEOTIDE SEQUENCE [LARGE SCALE GENOMIC DNA]</scope>
    <source>
        <strain evidence="2 3">IMVS3376</strain>
    </source>
</reference>
<feature type="transmembrane region" description="Helical" evidence="1">
    <location>
        <begin position="7"/>
        <end position="29"/>
    </location>
</feature>
<evidence type="ECO:0000256" key="1">
    <source>
        <dbReference type="SAM" id="Phobius"/>
    </source>
</evidence>
<gene>
    <name evidence="2" type="ORF">Lste_0249</name>
</gene>
<protein>
    <submittedName>
        <fullName evidence="2">Uncharacterized protein</fullName>
    </submittedName>
</protein>
<keyword evidence="1" id="KW-0812">Transmembrane</keyword>
<feature type="transmembrane region" description="Helical" evidence="1">
    <location>
        <begin position="85"/>
        <end position="108"/>
    </location>
</feature>
<organism evidence="2 3">
    <name type="scientific">Legionella steelei</name>
    <dbReference type="NCBI Taxonomy" id="947033"/>
    <lineage>
        <taxon>Bacteria</taxon>
        <taxon>Pseudomonadati</taxon>
        <taxon>Pseudomonadota</taxon>
        <taxon>Gammaproteobacteria</taxon>
        <taxon>Legionellales</taxon>
        <taxon>Legionellaceae</taxon>
        <taxon>Legionella</taxon>
    </lineage>
</organism>
<keyword evidence="1" id="KW-0472">Membrane</keyword>
<dbReference type="PATRIC" id="fig|947033.5.peg.272"/>